<dbReference type="HOGENOM" id="CLU_2070618_0_0_4"/>
<sequence>MLPQVIVILRSPAQGHNMASARFCCNPHGNLVFRDSEFGNSQINKAILLQHMPVIRHIMAHCQGSMQANFINQNTAQCFEVHLLPEKSSFSKFVEHKYGYKQNLDSILFSGSVTINNH</sequence>
<dbReference type="EMBL" id="CP000450">
    <property type="protein sequence ID" value="ABI58976.1"/>
    <property type="molecule type" value="Genomic_DNA"/>
</dbReference>
<dbReference type="AlphaFoldDB" id="Q0AI56"/>
<protein>
    <submittedName>
        <fullName evidence="1">Uncharacterized protein</fullName>
    </submittedName>
</protein>
<proteinExistence type="predicted"/>
<reference evidence="1 2" key="1">
    <citation type="journal article" date="2007" name="Environ. Microbiol.">
        <title>Whole-genome analysis of the ammonia-oxidizing bacterium, Nitrosomonas eutropha C91: implications for niche adaptation.</title>
        <authorList>
            <person name="Stein L.Y."/>
            <person name="Arp D.J."/>
            <person name="Berube P.M."/>
            <person name="Chain P.S."/>
            <person name="Hauser L."/>
            <person name="Jetten M.S."/>
            <person name="Klotz M.G."/>
            <person name="Larimer F.W."/>
            <person name="Norton J.M."/>
            <person name="Op den Camp H.J.M."/>
            <person name="Shin M."/>
            <person name="Wei X."/>
        </authorList>
    </citation>
    <scope>NUCLEOTIDE SEQUENCE [LARGE SCALE GENOMIC DNA]</scope>
    <source>
        <strain evidence="2">DSM 101675 / C91 / Nm57</strain>
    </source>
</reference>
<evidence type="ECO:0000313" key="1">
    <source>
        <dbReference type="EMBL" id="ABI58976.1"/>
    </source>
</evidence>
<organism evidence="1 2">
    <name type="scientific">Nitrosomonas eutropha (strain DSM 101675 / C91 / Nm57)</name>
    <dbReference type="NCBI Taxonomy" id="335283"/>
    <lineage>
        <taxon>Bacteria</taxon>
        <taxon>Pseudomonadati</taxon>
        <taxon>Pseudomonadota</taxon>
        <taxon>Betaproteobacteria</taxon>
        <taxon>Nitrosomonadales</taxon>
        <taxon>Nitrosomonadaceae</taxon>
        <taxon>Nitrosomonas</taxon>
    </lineage>
</organism>
<accession>Q0AI56</accession>
<name>Q0AI56_NITEC</name>
<dbReference type="STRING" id="335283.Neut_0704"/>
<dbReference type="Proteomes" id="UP000001966">
    <property type="component" value="Chromosome"/>
</dbReference>
<gene>
    <name evidence="1" type="ordered locus">Neut_0704</name>
</gene>
<dbReference type="KEGG" id="net:Neut_0704"/>
<evidence type="ECO:0000313" key="2">
    <source>
        <dbReference type="Proteomes" id="UP000001966"/>
    </source>
</evidence>